<accession>A0A0V1MN43</accession>
<reference evidence="1 2" key="1">
    <citation type="submission" date="2015-01" db="EMBL/GenBank/DDBJ databases">
        <title>Evolution of Trichinella species and genotypes.</title>
        <authorList>
            <person name="Korhonen P.K."/>
            <person name="Edoardo P."/>
            <person name="Giuseppe L.R."/>
            <person name="Gasser R.B."/>
        </authorList>
    </citation>
    <scope>NUCLEOTIDE SEQUENCE [LARGE SCALE GENOMIC DNA]</scope>
    <source>
        <strain evidence="1">ISS1980</strain>
    </source>
</reference>
<dbReference type="Proteomes" id="UP000054843">
    <property type="component" value="Unassembled WGS sequence"/>
</dbReference>
<dbReference type="EMBL" id="JYDO01000066">
    <property type="protein sequence ID" value="KRZ73238.1"/>
    <property type="molecule type" value="Genomic_DNA"/>
</dbReference>
<gene>
    <name evidence="1" type="ORF">T10_13414</name>
</gene>
<proteinExistence type="predicted"/>
<evidence type="ECO:0000313" key="1">
    <source>
        <dbReference type="EMBL" id="KRZ73238.1"/>
    </source>
</evidence>
<comment type="caution">
    <text evidence="1">The sequence shown here is derived from an EMBL/GenBank/DDBJ whole genome shotgun (WGS) entry which is preliminary data.</text>
</comment>
<dbReference type="AlphaFoldDB" id="A0A0V1MN43"/>
<sequence length="74" mass="8581">MHPKLGTAKHCNVRRNRMLNATHRIGNAEKRANAQPKCQQNNGNTITMHYKKHTVCIKLENHFVPYETKMPDTI</sequence>
<organism evidence="1 2">
    <name type="scientific">Trichinella papuae</name>
    <dbReference type="NCBI Taxonomy" id="268474"/>
    <lineage>
        <taxon>Eukaryota</taxon>
        <taxon>Metazoa</taxon>
        <taxon>Ecdysozoa</taxon>
        <taxon>Nematoda</taxon>
        <taxon>Enoplea</taxon>
        <taxon>Dorylaimia</taxon>
        <taxon>Trichinellida</taxon>
        <taxon>Trichinellidae</taxon>
        <taxon>Trichinella</taxon>
    </lineage>
</organism>
<name>A0A0V1MN43_9BILA</name>
<keyword evidence="2" id="KW-1185">Reference proteome</keyword>
<protein>
    <submittedName>
        <fullName evidence="1">Uncharacterized protein</fullName>
    </submittedName>
</protein>
<evidence type="ECO:0000313" key="2">
    <source>
        <dbReference type="Proteomes" id="UP000054843"/>
    </source>
</evidence>